<protein>
    <submittedName>
        <fullName evidence="1">Uncharacterized protein</fullName>
    </submittedName>
</protein>
<organism evidence="1 2">
    <name type="scientific">Diploptera punctata</name>
    <name type="common">Pacific beetle cockroach</name>
    <dbReference type="NCBI Taxonomy" id="6984"/>
    <lineage>
        <taxon>Eukaryota</taxon>
        <taxon>Metazoa</taxon>
        <taxon>Ecdysozoa</taxon>
        <taxon>Arthropoda</taxon>
        <taxon>Hexapoda</taxon>
        <taxon>Insecta</taxon>
        <taxon>Pterygota</taxon>
        <taxon>Neoptera</taxon>
        <taxon>Polyneoptera</taxon>
        <taxon>Dictyoptera</taxon>
        <taxon>Blattodea</taxon>
        <taxon>Blaberoidea</taxon>
        <taxon>Blaberidae</taxon>
        <taxon>Diplopterinae</taxon>
        <taxon>Diploptera</taxon>
    </lineage>
</organism>
<feature type="non-terminal residue" evidence="1">
    <location>
        <position position="81"/>
    </location>
</feature>
<reference evidence="1" key="2">
    <citation type="submission" date="2023-05" db="EMBL/GenBank/DDBJ databases">
        <authorList>
            <person name="Fouks B."/>
        </authorList>
    </citation>
    <scope>NUCLEOTIDE SEQUENCE</scope>
    <source>
        <strain evidence="1">Stay&amp;Tobe</strain>
        <tissue evidence="1">Testes</tissue>
    </source>
</reference>
<evidence type="ECO:0000313" key="2">
    <source>
        <dbReference type="Proteomes" id="UP001233999"/>
    </source>
</evidence>
<gene>
    <name evidence="1" type="ORF">L9F63_004275</name>
</gene>
<proteinExistence type="predicted"/>
<accession>A0AAD7ZGG0</accession>
<comment type="caution">
    <text evidence="1">The sequence shown here is derived from an EMBL/GenBank/DDBJ whole genome shotgun (WGS) entry which is preliminary data.</text>
</comment>
<name>A0AAD7ZGG0_DIPPU</name>
<sequence length="81" mass="9525">IELTKYIKYPNLTSVMRPVLHNEEFPLWINFLMHSSMGCNMSLKIHSLDSHLTTVGPRREMFQMQNMPENHYHLIGHVACD</sequence>
<dbReference type="EMBL" id="JASPKZ010008362">
    <property type="protein sequence ID" value="KAJ9580083.1"/>
    <property type="molecule type" value="Genomic_DNA"/>
</dbReference>
<dbReference type="Proteomes" id="UP001233999">
    <property type="component" value="Unassembled WGS sequence"/>
</dbReference>
<feature type="non-terminal residue" evidence="1">
    <location>
        <position position="1"/>
    </location>
</feature>
<dbReference type="AlphaFoldDB" id="A0AAD7ZGG0"/>
<reference evidence="1" key="1">
    <citation type="journal article" date="2023" name="IScience">
        <title>Live-bearing cockroach genome reveals convergent evolutionary mechanisms linked to viviparity in insects and beyond.</title>
        <authorList>
            <person name="Fouks B."/>
            <person name="Harrison M.C."/>
            <person name="Mikhailova A.A."/>
            <person name="Marchal E."/>
            <person name="English S."/>
            <person name="Carruthers M."/>
            <person name="Jennings E.C."/>
            <person name="Chiamaka E.L."/>
            <person name="Frigard R.A."/>
            <person name="Pippel M."/>
            <person name="Attardo G.M."/>
            <person name="Benoit J.B."/>
            <person name="Bornberg-Bauer E."/>
            <person name="Tobe S.S."/>
        </authorList>
    </citation>
    <scope>NUCLEOTIDE SEQUENCE</scope>
    <source>
        <strain evidence="1">Stay&amp;Tobe</strain>
    </source>
</reference>
<evidence type="ECO:0000313" key="1">
    <source>
        <dbReference type="EMBL" id="KAJ9580083.1"/>
    </source>
</evidence>
<keyword evidence="2" id="KW-1185">Reference proteome</keyword>